<proteinExistence type="predicted"/>
<reference evidence="2 3" key="2">
    <citation type="journal article" date="2012" name="Int. J. Syst. Evol. Microbiol.">
        <title>Magnetococcus marinus gen. nov., sp. nov., a marine, magnetotactic bacterium that represents a novel lineage (Magnetococcaceae fam. nov.; Magnetococcales ord. nov.) at the base of the Alphaproteobacteria.</title>
        <authorList>
            <person name="Bazylinski D.A."/>
            <person name="Williams T.J."/>
            <person name="Lefevre C.T."/>
            <person name="Berg R.J."/>
            <person name="Zhang C.L."/>
            <person name="Bowser S.S."/>
            <person name="Dean A.J."/>
            <person name="Beveridge T.J."/>
        </authorList>
    </citation>
    <scope>NUCLEOTIDE SEQUENCE [LARGE SCALE GENOMIC DNA]</scope>
    <source>
        <strain evidence="3">ATCC BAA-1437 / JCM 17883 / MC-1</strain>
    </source>
</reference>
<name>A0LC52_MAGMM</name>
<sequence length="222" mass="24642">MRLFSYNMTHDSGFAPNPFHGTLTLATCKPGIRRTKQVGDWIAGFSSIALSRNAKKFGVTIDIDALLYLGQVSEIKPLGEYFIDPMFRLKIPPQQLTDDQIQNVGDNIYKQIGLSPVRKPKFEQVSTLQHGTGDLEHDTNGVNALIFRNFYYLGAKGIPIPKDIQIQISRPSGPSPYGYKTEKSESILRLIDWLDSTFGEGRTGYPCMWSKEPGSSCGGCSS</sequence>
<dbReference type="EMBL" id="CP000471">
    <property type="protein sequence ID" value="ABK45545.1"/>
    <property type="molecule type" value="Genomic_DNA"/>
</dbReference>
<dbReference type="RefSeq" id="WP_011714608.1">
    <property type="nucleotide sequence ID" value="NC_008576.1"/>
</dbReference>
<dbReference type="STRING" id="156889.Mmc1_3054"/>
<accession>A0LC52</accession>
<dbReference type="HOGENOM" id="CLU_108029_0_0_5"/>
<organism evidence="2 3">
    <name type="scientific">Magnetococcus marinus (strain ATCC BAA-1437 / JCM 17883 / MC-1)</name>
    <dbReference type="NCBI Taxonomy" id="156889"/>
    <lineage>
        <taxon>Bacteria</taxon>
        <taxon>Pseudomonadati</taxon>
        <taxon>Pseudomonadota</taxon>
        <taxon>Magnetococcia</taxon>
        <taxon>Magnetococcales</taxon>
        <taxon>Magnetococcaceae</taxon>
        <taxon>Magnetococcus</taxon>
    </lineage>
</organism>
<protein>
    <recommendedName>
        <fullName evidence="1">Nucleotide modification associated domain-containing protein</fullName>
    </recommendedName>
</protein>
<evidence type="ECO:0000313" key="3">
    <source>
        <dbReference type="Proteomes" id="UP000002586"/>
    </source>
</evidence>
<keyword evidence="3" id="KW-1185">Reference proteome</keyword>
<dbReference type="AlphaFoldDB" id="A0LC52"/>
<feature type="domain" description="Nucleotide modification associated" evidence="1">
    <location>
        <begin position="2"/>
        <end position="211"/>
    </location>
</feature>
<dbReference type="eggNOG" id="ENOG502Z8HI">
    <property type="taxonomic scope" value="Bacteria"/>
</dbReference>
<gene>
    <name evidence="2" type="ordered locus">Mmc1_3054</name>
</gene>
<dbReference type="KEGG" id="mgm:Mmc1_3054"/>
<dbReference type="Proteomes" id="UP000002586">
    <property type="component" value="Chromosome"/>
</dbReference>
<dbReference type="InterPro" id="IPR041180">
    <property type="entry name" value="Nmad2"/>
</dbReference>
<dbReference type="Pfam" id="PF18753">
    <property type="entry name" value="Nmad2"/>
    <property type="match status" value="1"/>
</dbReference>
<dbReference type="OrthoDB" id="2080678at2"/>
<reference evidence="3" key="1">
    <citation type="journal article" date="2009" name="Appl. Environ. Microbiol.">
        <title>Complete genome sequence of the chemolithoautotrophic marine magnetotactic coccus strain MC-1.</title>
        <authorList>
            <person name="Schubbe S."/>
            <person name="Williams T.J."/>
            <person name="Xie G."/>
            <person name="Kiss H.E."/>
            <person name="Brettin T.S."/>
            <person name="Martinez D."/>
            <person name="Ross C.A."/>
            <person name="Schuler D."/>
            <person name="Cox B.L."/>
            <person name="Nealson K.H."/>
            <person name="Bazylinski D.A."/>
        </authorList>
    </citation>
    <scope>NUCLEOTIDE SEQUENCE [LARGE SCALE GENOMIC DNA]</scope>
    <source>
        <strain evidence="3">ATCC BAA-1437 / JCM 17883 / MC-1</strain>
    </source>
</reference>
<evidence type="ECO:0000259" key="1">
    <source>
        <dbReference type="Pfam" id="PF18753"/>
    </source>
</evidence>
<evidence type="ECO:0000313" key="2">
    <source>
        <dbReference type="EMBL" id="ABK45545.1"/>
    </source>
</evidence>